<comment type="caution">
    <text evidence="1">The sequence shown here is derived from an EMBL/GenBank/DDBJ whole genome shotgun (WGS) entry which is preliminary data.</text>
</comment>
<evidence type="ECO:0000313" key="2">
    <source>
        <dbReference type="Proteomes" id="UP001162992"/>
    </source>
</evidence>
<dbReference type="EMBL" id="CM055114">
    <property type="protein sequence ID" value="KAJ7513531.1"/>
    <property type="molecule type" value="Genomic_DNA"/>
</dbReference>
<accession>A0ACC2A801</accession>
<keyword evidence="2" id="KW-1185">Reference proteome</keyword>
<dbReference type="Proteomes" id="UP001162992">
    <property type="component" value="Chromosome 23"/>
</dbReference>
<organism evidence="1 2">
    <name type="scientific">Diphasiastrum complanatum</name>
    <name type="common">Issler's clubmoss</name>
    <name type="synonym">Lycopodium complanatum</name>
    <dbReference type="NCBI Taxonomy" id="34168"/>
    <lineage>
        <taxon>Eukaryota</taxon>
        <taxon>Viridiplantae</taxon>
        <taxon>Streptophyta</taxon>
        <taxon>Embryophyta</taxon>
        <taxon>Tracheophyta</taxon>
        <taxon>Lycopodiopsida</taxon>
        <taxon>Lycopodiales</taxon>
        <taxon>Lycopodiaceae</taxon>
        <taxon>Lycopodioideae</taxon>
        <taxon>Diphasiastrum</taxon>
    </lineage>
</organism>
<sequence>MVEEDLSRPQDDEQQKVRKAKINAVWEQLNARESAILASKANNVIRAAARGESNSRKTVHGEKESKQSNNLPEWMLGLGIPAKKHAADARPSTGTSTIGYGNADSRRPVITVEVQTKNEDKEVARQLAASALAAAKAAATVSKDVKPAGANTGGQPETLNFLDPSRVSETNKRKAQMQASASSGLDALLEQIGKKQKGNILDKSRKDWGEFKEEKGFEEELEAYKKSGDKYLDKVAFLQRADLREYEKERDARLAYQAKRRLETPSFTET</sequence>
<reference evidence="2" key="1">
    <citation type="journal article" date="2024" name="Proc. Natl. Acad. Sci. U.S.A.">
        <title>Extraordinary preservation of gene collinearity over three hundred million years revealed in homosporous lycophytes.</title>
        <authorList>
            <person name="Li C."/>
            <person name="Wickell D."/>
            <person name="Kuo L.Y."/>
            <person name="Chen X."/>
            <person name="Nie B."/>
            <person name="Liao X."/>
            <person name="Peng D."/>
            <person name="Ji J."/>
            <person name="Jenkins J."/>
            <person name="Williams M."/>
            <person name="Shu S."/>
            <person name="Plott C."/>
            <person name="Barry K."/>
            <person name="Rajasekar S."/>
            <person name="Grimwood J."/>
            <person name="Han X."/>
            <person name="Sun S."/>
            <person name="Hou Z."/>
            <person name="He W."/>
            <person name="Dai G."/>
            <person name="Sun C."/>
            <person name="Schmutz J."/>
            <person name="Leebens-Mack J.H."/>
            <person name="Li F.W."/>
            <person name="Wang L."/>
        </authorList>
    </citation>
    <scope>NUCLEOTIDE SEQUENCE [LARGE SCALE GENOMIC DNA]</scope>
    <source>
        <strain evidence="2">cv. PW_Plant_1</strain>
    </source>
</reference>
<protein>
    <submittedName>
        <fullName evidence="1">Uncharacterized protein</fullName>
    </submittedName>
</protein>
<proteinExistence type="predicted"/>
<gene>
    <name evidence="1" type="ORF">O6H91_23G003300</name>
</gene>
<evidence type="ECO:0000313" key="1">
    <source>
        <dbReference type="EMBL" id="KAJ7513531.1"/>
    </source>
</evidence>
<name>A0ACC2A801_DIPCM</name>